<dbReference type="InterPro" id="IPR049886">
    <property type="entry name" value="CFI_box_CTERM_dom"/>
</dbReference>
<feature type="non-terminal residue" evidence="1">
    <location>
        <position position="1"/>
    </location>
</feature>
<dbReference type="EMBL" id="BARS01048369">
    <property type="protein sequence ID" value="GAG35767.1"/>
    <property type="molecule type" value="Genomic_DNA"/>
</dbReference>
<organism evidence="1">
    <name type="scientific">marine sediment metagenome</name>
    <dbReference type="NCBI Taxonomy" id="412755"/>
    <lineage>
        <taxon>unclassified sequences</taxon>
        <taxon>metagenomes</taxon>
        <taxon>ecological metagenomes</taxon>
    </lineage>
</organism>
<proteinExistence type="predicted"/>
<name>X0XK93_9ZZZZ</name>
<accession>X0XK93</accession>
<sequence length="74" mass="8197">GTSTTDEVDTLRAFRDKVLLESTLGSQLVEWYYQASPPVADFISGNSLLKTIVRELVIDPIVGVVKATETLWQD</sequence>
<dbReference type="NCBIfam" id="NF041770">
    <property type="entry name" value="CFI_box_CTERM"/>
    <property type="match status" value="1"/>
</dbReference>
<evidence type="ECO:0000313" key="1">
    <source>
        <dbReference type="EMBL" id="GAG35767.1"/>
    </source>
</evidence>
<comment type="caution">
    <text evidence="1">The sequence shown here is derived from an EMBL/GenBank/DDBJ whole genome shotgun (WGS) entry which is preliminary data.</text>
</comment>
<gene>
    <name evidence="1" type="ORF">S01H1_72510</name>
</gene>
<protein>
    <submittedName>
        <fullName evidence="1">Uncharacterized protein</fullName>
    </submittedName>
</protein>
<dbReference type="AlphaFoldDB" id="X0XK93"/>
<reference evidence="1" key="1">
    <citation type="journal article" date="2014" name="Front. Microbiol.">
        <title>High frequency of phylogenetically diverse reductive dehalogenase-homologous genes in deep subseafloor sedimentary metagenomes.</title>
        <authorList>
            <person name="Kawai M."/>
            <person name="Futagami T."/>
            <person name="Toyoda A."/>
            <person name="Takaki Y."/>
            <person name="Nishi S."/>
            <person name="Hori S."/>
            <person name="Arai W."/>
            <person name="Tsubouchi T."/>
            <person name="Morono Y."/>
            <person name="Uchiyama I."/>
            <person name="Ito T."/>
            <person name="Fujiyama A."/>
            <person name="Inagaki F."/>
            <person name="Takami H."/>
        </authorList>
    </citation>
    <scope>NUCLEOTIDE SEQUENCE</scope>
    <source>
        <strain evidence="1">Expedition CK06-06</strain>
    </source>
</reference>